<dbReference type="GO" id="GO:0008270">
    <property type="term" value="F:zinc ion binding"/>
    <property type="evidence" value="ECO:0007669"/>
    <property type="project" value="UniProtKB-KW"/>
</dbReference>
<evidence type="ECO:0000256" key="2">
    <source>
        <dbReference type="ARBA" id="ARBA00022771"/>
    </source>
</evidence>
<keyword evidence="7" id="KW-0812">Transmembrane</keyword>
<evidence type="ECO:0000313" key="9">
    <source>
        <dbReference type="EnsemblPlants" id="AUR62040121-RA:cds"/>
    </source>
</evidence>
<evidence type="ECO:0000313" key="10">
    <source>
        <dbReference type="Proteomes" id="UP000596660"/>
    </source>
</evidence>
<dbReference type="EnsemblPlants" id="AUR62040121-RA">
    <property type="protein sequence ID" value="AUR62040121-RA:cds"/>
    <property type="gene ID" value="AUR62040121"/>
</dbReference>
<protein>
    <recommendedName>
        <fullName evidence="8">GRF-type domain-containing protein</fullName>
    </recommendedName>
</protein>
<name>A0A803N450_CHEQI</name>
<keyword evidence="5" id="KW-0175">Coiled coil</keyword>
<sequence length="164" mass="19240">MASHLSVNSGSPRSRSKGNSSSPAKLVCYHNEFAPLRTVRYDGPTKGKRFYGCSYWPEQRTCRFFKWADEVDDLRELQNIVVEKEETISELEHQVEMLKQDMDLMRDKVKKLKAKKEKLVEEVEEMGIATTETMFELKENNTDKRLMIILVFSWAFFTLVLMFK</sequence>
<dbReference type="PANTHER" id="PTHR33248">
    <property type="entry name" value="ZINC ION-BINDING PROTEIN"/>
    <property type="match status" value="1"/>
</dbReference>
<keyword evidence="2 4" id="KW-0863">Zinc-finger</keyword>
<dbReference type="AlphaFoldDB" id="A0A803N450"/>
<keyword evidence="7" id="KW-1133">Transmembrane helix</keyword>
<proteinExistence type="predicted"/>
<feature type="compositionally biased region" description="Low complexity" evidence="6">
    <location>
        <begin position="8"/>
        <end position="23"/>
    </location>
</feature>
<evidence type="ECO:0000256" key="6">
    <source>
        <dbReference type="SAM" id="MobiDB-lite"/>
    </source>
</evidence>
<evidence type="ECO:0000256" key="4">
    <source>
        <dbReference type="PROSITE-ProRule" id="PRU01343"/>
    </source>
</evidence>
<feature type="transmembrane region" description="Helical" evidence="7">
    <location>
        <begin position="146"/>
        <end position="163"/>
    </location>
</feature>
<dbReference type="InterPro" id="IPR010666">
    <property type="entry name" value="Znf_GRF"/>
</dbReference>
<dbReference type="Pfam" id="PF06839">
    <property type="entry name" value="Zn_ribbon_GRF"/>
    <property type="match status" value="1"/>
</dbReference>
<evidence type="ECO:0000256" key="3">
    <source>
        <dbReference type="ARBA" id="ARBA00022833"/>
    </source>
</evidence>
<evidence type="ECO:0000256" key="7">
    <source>
        <dbReference type="SAM" id="Phobius"/>
    </source>
</evidence>
<evidence type="ECO:0000259" key="8">
    <source>
        <dbReference type="PROSITE" id="PS51999"/>
    </source>
</evidence>
<evidence type="ECO:0000256" key="1">
    <source>
        <dbReference type="ARBA" id="ARBA00022723"/>
    </source>
</evidence>
<keyword evidence="7" id="KW-0472">Membrane</keyword>
<accession>A0A803N450</accession>
<keyword evidence="10" id="KW-1185">Reference proteome</keyword>
<keyword evidence="1" id="KW-0479">Metal-binding</keyword>
<keyword evidence="3" id="KW-0862">Zinc</keyword>
<evidence type="ECO:0000256" key="5">
    <source>
        <dbReference type="SAM" id="Coils"/>
    </source>
</evidence>
<reference evidence="9" key="2">
    <citation type="submission" date="2021-03" db="UniProtKB">
        <authorList>
            <consortium name="EnsemblPlants"/>
        </authorList>
    </citation>
    <scope>IDENTIFICATION</scope>
</reference>
<dbReference type="Proteomes" id="UP000596660">
    <property type="component" value="Unplaced"/>
</dbReference>
<organism evidence="9 10">
    <name type="scientific">Chenopodium quinoa</name>
    <name type="common">Quinoa</name>
    <dbReference type="NCBI Taxonomy" id="63459"/>
    <lineage>
        <taxon>Eukaryota</taxon>
        <taxon>Viridiplantae</taxon>
        <taxon>Streptophyta</taxon>
        <taxon>Embryophyta</taxon>
        <taxon>Tracheophyta</taxon>
        <taxon>Spermatophyta</taxon>
        <taxon>Magnoliopsida</taxon>
        <taxon>eudicotyledons</taxon>
        <taxon>Gunneridae</taxon>
        <taxon>Pentapetalae</taxon>
        <taxon>Caryophyllales</taxon>
        <taxon>Chenopodiaceae</taxon>
        <taxon>Chenopodioideae</taxon>
        <taxon>Atripliceae</taxon>
        <taxon>Chenopodium</taxon>
    </lineage>
</organism>
<feature type="domain" description="GRF-type" evidence="8">
    <location>
        <begin position="28"/>
        <end position="71"/>
    </location>
</feature>
<dbReference type="Gene3D" id="1.20.5.1700">
    <property type="match status" value="1"/>
</dbReference>
<dbReference type="Gramene" id="AUR62040121-RA">
    <property type="protein sequence ID" value="AUR62040121-RA:cds"/>
    <property type="gene ID" value="AUR62040121"/>
</dbReference>
<feature type="region of interest" description="Disordered" evidence="6">
    <location>
        <begin position="1"/>
        <end position="23"/>
    </location>
</feature>
<reference evidence="9" key="1">
    <citation type="journal article" date="2017" name="Nature">
        <title>The genome of Chenopodium quinoa.</title>
        <authorList>
            <person name="Jarvis D.E."/>
            <person name="Ho Y.S."/>
            <person name="Lightfoot D.J."/>
            <person name="Schmoeckel S.M."/>
            <person name="Li B."/>
            <person name="Borm T.J.A."/>
            <person name="Ohyanagi H."/>
            <person name="Mineta K."/>
            <person name="Michell C.T."/>
            <person name="Saber N."/>
            <person name="Kharbatia N.M."/>
            <person name="Rupper R.R."/>
            <person name="Sharp A.R."/>
            <person name="Dally N."/>
            <person name="Boughton B.A."/>
            <person name="Woo Y.H."/>
            <person name="Gao G."/>
            <person name="Schijlen E.G.W.M."/>
            <person name="Guo X."/>
            <person name="Momin A.A."/>
            <person name="Negrao S."/>
            <person name="Al-Babili S."/>
            <person name="Gehring C."/>
            <person name="Roessner U."/>
            <person name="Jung C."/>
            <person name="Murphy K."/>
            <person name="Arold S.T."/>
            <person name="Gojobori T."/>
            <person name="van der Linden C.G."/>
            <person name="van Loo E.N."/>
            <person name="Jellen E.N."/>
            <person name="Maughan P.J."/>
            <person name="Tester M."/>
        </authorList>
    </citation>
    <scope>NUCLEOTIDE SEQUENCE [LARGE SCALE GENOMIC DNA]</scope>
    <source>
        <strain evidence="9">cv. PI 614886</strain>
    </source>
</reference>
<dbReference type="PROSITE" id="PS51999">
    <property type="entry name" value="ZF_GRF"/>
    <property type="match status" value="1"/>
</dbReference>
<feature type="coiled-coil region" evidence="5">
    <location>
        <begin position="74"/>
        <end position="129"/>
    </location>
</feature>